<proteinExistence type="predicted"/>
<dbReference type="RefSeq" id="WP_191801043.1">
    <property type="nucleotide sequence ID" value="NZ_JACSQL010000006.1"/>
</dbReference>
<keyword evidence="2" id="KW-1185">Reference proteome</keyword>
<protein>
    <submittedName>
        <fullName evidence="1">Uncharacterized protein</fullName>
    </submittedName>
</protein>
<organism evidence="1 2">
    <name type="scientific">Paenibacillus gallinarum</name>
    <dbReference type="NCBI Taxonomy" id="2762232"/>
    <lineage>
        <taxon>Bacteria</taxon>
        <taxon>Bacillati</taxon>
        <taxon>Bacillota</taxon>
        <taxon>Bacilli</taxon>
        <taxon>Bacillales</taxon>
        <taxon>Paenibacillaceae</taxon>
        <taxon>Paenibacillus</taxon>
    </lineage>
</organism>
<reference evidence="1 2" key="1">
    <citation type="submission" date="2020-08" db="EMBL/GenBank/DDBJ databases">
        <title>A Genomic Blueprint of the Chicken Gut Microbiome.</title>
        <authorList>
            <person name="Gilroy R."/>
            <person name="Ravi A."/>
            <person name="Getino M."/>
            <person name="Pursley I."/>
            <person name="Horton D.L."/>
            <person name="Alikhan N.-F."/>
            <person name="Baker D."/>
            <person name="Gharbi K."/>
            <person name="Hall N."/>
            <person name="Watson M."/>
            <person name="Adriaenssens E.M."/>
            <person name="Foster-Nyarko E."/>
            <person name="Jarju S."/>
            <person name="Secka A."/>
            <person name="Antonio M."/>
            <person name="Oren A."/>
            <person name="Chaudhuri R."/>
            <person name="La Ragione R.M."/>
            <person name="Hildebrand F."/>
            <person name="Pallen M.J."/>
        </authorList>
    </citation>
    <scope>NUCLEOTIDE SEQUENCE [LARGE SCALE GENOMIC DNA]</scope>
    <source>
        <strain evidence="1 2">Sa2BVA9</strain>
    </source>
</reference>
<comment type="caution">
    <text evidence="1">The sequence shown here is derived from an EMBL/GenBank/DDBJ whole genome shotgun (WGS) entry which is preliminary data.</text>
</comment>
<gene>
    <name evidence="1" type="ORF">H9647_14245</name>
</gene>
<dbReference type="EMBL" id="JACSQL010000006">
    <property type="protein sequence ID" value="MBD7969233.1"/>
    <property type="molecule type" value="Genomic_DNA"/>
</dbReference>
<name>A0ABR8T0F5_9BACL</name>
<dbReference type="Proteomes" id="UP000608071">
    <property type="component" value="Unassembled WGS sequence"/>
</dbReference>
<accession>A0ABR8T0F5</accession>
<evidence type="ECO:0000313" key="2">
    <source>
        <dbReference type="Proteomes" id="UP000608071"/>
    </source>
</evidence>
<evidence type="ECO:0000313" key="1">
    <source>
        <dbReference type="EMBL" id="MBD7969233.1"/>
    </source>
</evidence>
<sequence>MYRKIIRRSILLIVLLLLINYLFNNSGFYITESKAIRDSYPYKNGDVIYEKEYENKKIIILKTSDVNYVKLIGFKLGMFYHVSNIAELYFMTPLIGKEGDIKRTWSASLNSNELYETMIAVESENPEIKRVIVSNDNIDNVILDDLEEIKENSTVFLELKLEDGFATSYLELYSKDVGGFIFRGVNEKGEIITLGR</sequence>